<dbReference type="InterPro" id="IPR029058">
    <property type="entry name" value="AB_hydrolase_fold"/>
</dbReference>
<evidence type="ECO:0000256" key="1">
    <source>
        <dbReference type="ARBA" id="ARBA00008645"/>
    </source>
</evidence>
<dbReference type="PANTHER" id="PTHR43039">
    <property type="entry name" value="ESTERASE-RELATED"/>
    <property type="match status" value="1"/>
</dbReference>
<dbReference type="Gene3D" id="3.40.50.1820">
    <property type="entry name" value="alpha/beta hydrolase"/>
    <property type="match status" value="1"/>
</dbReference>
<gene>
    <name evidence="3" type="ORF">PM001_LOCUS9226</name>
</gene>
<feature type="chain" id="PRO_5043315015" description="Peptidase S33 tripeptidyl aminopeptidase-like C-terminal domain-containing protein" evidence="2">
    <location>
        <begin position="21"/>
        <end position="568"/>
    </location>
</feature>
<proteinExistence type="inferred from homology"/>
<evidence type="ECO:0000313" key="4">
    <source>
        <dbReference type="Proteomes" id="UP001162060"/>
    </source>
</evidence>
<keyword evidence="2" id="KW-0732">Signal</keyword>
<evidence type="ECO:0008006" key="5">
    <source>
        <dbReference type="Google" id="ProtNLM"/>
    </source>
</evidence>
<dbReference type="EMBL" id="CAKLBY020000072">
    <property type="protein sequence ID" value="CAK7924076.1"/>
    <property type="molecule type" value="Genomic_DNA"/>
</dbReference>
<organism evidence="3 4">
    <name type="scientific">Peronospora matthiolae</name>
    <dbReference type="NCBI Taxonomy" id="2874970"/>
    <lineage>
        <taxon>Eukaryota</taxon>
        <taxon>Sar</taxon>
        <taxon>Stramenopiles</taxon>
        <taxon>Oomycota</taxon>
        <taxon>Peronosporomycetes</taxon>
        <taxon>Peronosporales</taxon>
        <taxon>Peronosporaceae</taxon>
        <taxon>Peronospora</taxon>
    </lineage>
</organism>
<dbReference type="Proteomes" id="UP001162060">
    <property type="component" value="Unassembled WGS sequence"/>
</dbReference>
<comment type="caution">
    <text evidence="3">The sequence shown here is derived from an EMBL/GenBank/DDBJ whole genome shotgun (WGS) entry which is preliminary data.</text>
</comment>
<evidence type="ECO:0000313" key="3">
    <source>
        <dbReference type="EMBL" id="CAK7924076.1"/>
    </source>
</evidence>
<sequence length="568" mass="61756">MHLHHALSIVAAGLIGQTSAVYNTSSELPLNGWHACSAYTFAGEGQEEYRAQCLTVGVPLCYTDVCKLLPNVYPTINVFVKMLPATGANADHATNVWMFASGASNEAEASMVTLHKRLNGSVNMLTMDLRGTGRSSRLDCVSSQAMTSGSPSGANIDLTEVAACARELQNKYGDLASFSVTSAAMDVFTLLPKLAHGASNIMYGSSHIATLMIQRLMQMNPSGVTGYVLDSPAASVVPLDKKTYWVKGDVEFNEVSEHFLELCSEYTECSSHFKTATLPATLRDVMSKFDKDPNSTCATLVRNFTEDEPSSGLRRTLGGLARGPPMRSAIPPAIYRLNRCEPSDVEILTHFFTIITQDGGIADDALISNLFYQMNIFSEMSPNPMPTYAELEAQHKNLSISYLGMYDSIPLYCAYTKDPSPVCKEYTFGNYEANPIAYSKDHFWNEAAVVSSEASVLLLSGKLDVQAHHKYSEYIYEALETSKKELVVFDFSGHVTLDDTAFGESETSCAMELLASFVSCNGDLARLDKSCMAKMPAFDMTVPAHIAENCFGITDVYDGTVTTSGTPA</sequence>
<accession>A0AAV1TNX1</accession>
<protein>
    <recommendedName>
        <fullName evidence="5">Peptidase S33 tripeptidyl aminopeptidase-like C-terminal domain-containing protein</fullName>
    </recommendedName>
</protein>
<comment type="similarity">
    <text evidence="1">Belongs to the AB hydrolase superfamily.</text>
</comment>
<reference evidence="3" key="1">
    <citation type="submission" date="2024-01" db="EMBL/GenBank/DDBJ databases">
        <authorList>
            <person name="Webb A."/>
        </authorList>
    </citation>
    <scope>NUCLEOTIDE SEQUENCE</scope>
    <source>
        <strain evidence="3">Pm1</strain>
    </source>
</reference>
<evidence type="ECO:0000256" key="2">
    <source>
        <dbReference type="SAM" id="SignalP"/>
    </source>
</evidence>
<dbReference type="SUPFAM" id="SSF53474">
    <property type="entry name" value="alpha/beta-Hydrolases"/>
    <property type="match status" value="1"/>
</dbReference>
<feature type="signal peptide" evidence="2">
    <location>
        <begin position="1"/>
        <end position="20"/>
    </location>
</feature>
<name>A0AAV1TNX1_9STRA</name>
<dbReference type="AlphaFoldDB" id="A0AAV1TNX1"/>